<evidence type="ECO:0000256" key="1">
    <source>
        <dbReference type="SAM" id="MobiDB-lite"/>
    </source>
</evidence>
<feature type="non-terminal residue" evidence="2">
    <location>
        <position position="1"/>
    </location>
</feature>
<gene>
    <name evidence="2" type="ORF">PCOR1329_LOCUS59677</name>
</gene>
<name>A0ABN9VNE9_9DINO</name>
<evidence type="ECO:0000313" key="3">
    <source>
        <dbReference type="Proteomes" id="UP001189429"/>
    </source>
</evidence>
<accession>A0ABN9VNE9</accession>
<comment type="caution">
    <text evidence="2">The sequence shown here is derived from an EMBL/GenBank/DDBJ whole genome shotgun (WGS) entry which is preliminary data.</text>
</comment>
<reference evidence="2" key="1">
    <citation type="submission" date="2023-10" db="EMBL/GenBank/DDBJ databases">
        <authorList>
            <person name="Chen Y."/>
            <person name="Shah S."/>
            <person name="Dougan E. K."/>
            <person name="Thang M."/>
            <person name="Chan C."/>
        </authorList>
    </citation>
    <scope>NUCLEOTIDE SEQUENCE [LARGE SCALE GENOMIC DNA]</scope>
</reference>
<evidence type="ECO:0008006" key="4">
    <source>
        <dbReference type="Google" id="ProtNLM"/>
    </source>
</evidence>
<proteinExistence type="predicted"/>
<keyword evidence="3" id="KW-1185">Reference proteome</keyword>
<dbReference type="EMBL" id="CAUYUJ010017449">
    <property type="protein sequence ID" value="CAK0874894.1"/>
    <property type="molecule type" value="Genomic_DNA"/>
</dbReference>
<evidence type="ECO:0000313" key="2">
    <source>
        <dbReference type="EMBL" id="CAK0874894.1"/>
    </source>
</evidence>
<sequence length="203" mass="22210">PCPSPLRRSGASGMPPRRRFMPRTLAECRRALGEVDDPGLGAALMDTPAGDGGPHALLSKPKPGDWLDSREELGQSFPQYAKRMGPRGGQVLPRQGCDGLLVCPVGSSFSEGVGALFMPHLLRFYAAFFPGMTVEVLEKPLSLSGVRSRENDFKHRQYLIGDVFTMLHTHKDQTIDVVSRRSAYTRLAITLEDIHTAADIPRG</sequence>
<protein>
    <recommendedName>
        <fullName evidence="4">Polynucleotide adenylyltransferase</fullName>
    </recommendedName>
</protein>
<organism evidence="2 3">
    <name type="scientific">Prorocentrum cordatum</name>
    <dbReference type="NCBI Taxonomy" id="2364126"/>
    <lineage>
        <taxon>Eukaryota</taxon>
        <taxon>Sar</taxon>
        <taxon>Alveolata</taxon>
        <taxon>Dinophyceae</taxon>
        <taxon>Prorocentrales</taxon>
        <taxon>Prorocentraceae</taxon>
        <taxon>Prorocentrum</taxon>
    </lineage>
</organism>
<feature type="region of interest" description="Disordered" evidence="1">
    <location>
        <begin position="1"/>
        <end position="21"/>
    </location>
</feature>
<dbReference type="Proteomes" id="UP001189429">
    <property type="component" value="Unassembled WGS sequence"/>
</dbReference>